<evidence type="ECO:0000256" key="5">
    <source>
        <dbReference type="ARBA" id="ARBA00022737"/>
    </source>
</evidence>
<keyword evidence="3 11" id="KW-0813">Transport</keyword>
<keyword evidence="4 10" id="KW-0812">Transmembrane</keyword>
<dbReference type="InterPro" id="IPR023395">
    <property type="entry name" value="MCP_dom_sf"/>
</dbReference>
<keyword evidence="8" id="KW-0496">Mitochondrion</keyword>
<dbReference type="Proteomes" id="UP000887565">
    <property type="component" value="Unplaced"/>
</dbReference>
<dbReference type="Gene3D" id="1.50.40.10">
    <property type="entry name" value="Mitochondrial carrier domain"/>
    <property type="match status" value="1"/>
</dbReference>
<dbReference type="SUPFAM" id="SSF103506">
    <property type="entry name" value="Mitochondrial carrier"/>
    <property type="match status" value="1"/>
</dbReference>
<dbReference type="InterPro" id="IPR049562">
    <property type="entry name" value="SLC25A33/36-like"/>
</dbReference>
<dbReference type="PANTHER" id="PTHR45829:SF4">
    <property type="entry name" value="MITOCHONDRIAL CARRIER PROTEIN RIM2"/>
    <property type="match status" value="1"/>
</dbReference>
<comment type="subcellular location">
    <subcellularLocation>
        <location evidence="1">Mitochondrion inner membrane</location>
        <topology evidence="1">Multi-pass membrane protein</topology>
    </subcellularLocation>
</comment>
<feature type="repeat" description="Solcar" evidence="10">
    <location>
        <begin position="216"/>
        <end position="304"/>
    </location>
</feature>
<evidence type="ECO:0000256" key="6">
    <source>
        <dbReference type="ARBA" id="ARBA00022792"/>
    </source>
</evidence>
<dbReference type="Pfam" id="PF00153">
    <property type="entry name" value="Mito_carr"/>
    <property type="match status" value="2"/>
</dbReference>
<keyword evidence="5" id="KW-0677">Repeat</keyword>
<protein>
    <submittedName>
        <fullName evidence="14">Mitochondrial carrier protein</fullName>
    </submittedName>
</protein>
<comment type="similarity">
    <text evidence="2 11">Belongs to the mitochondrial carrier (TC 2.A.29) family.</text>
</comment>
<sequence>IGGTAGAVVTCPLEVVKTRLQSSTTFNKSPPSPPSSGGSGCASTPLKVSDVPSTSRSPCQARPSDYQSAKKCSLVYSSGLKVDETVVVRSTKSPTATANNVNGLQVNAGGRRFASTFYGTANFYNGKNLYFLTKNIHFSTNNAGDFRHMSLLRHLKYIVENEGFWSLWRGLGPTLVGVAPSRAIYFCAYSNAKNRLNQVFVPETPAVHVCSATFAGKFLVYFLQSAELQYSFWSATMTNPVWLIRTRLQLDRSTGDKKLTVPKCIQTVFREKGLLGFYRGVTASYVGISETVIHFVIYEYLKSSITANSNGERKASHFLQYMLCAGISRLIATTSTYPHAKCGLLLIPSLRFSPSIANINILNQ</sequence>
<dbReference type="GO" id="GO:0005743">
    <property type="term" value="C:mitochondrial inner membrane"/>
    <property type="evidence" value="ECO:0007669"/>
    <property type="project" value="UniProtKB-SubCell"/>
</dbReference>
<evidence type="ECO:0000313" key="13">
    <source>
        <dbReference type="Proteomes" id="UP000887565"/>
    </source>
</evidence>
<dbReference type="PANTHER" id="PTHR45829">
    <property type="entry name" value="MITOCHONDRIAL CARRIER PROTEIN RIM2"/>
    <property type="match status" value="1"/>
</dbReference>
<keyword evidence="13" id="KW-1185">Reference proteome</keyword>
<dbReference type="OMA" id="VENEGFW"/>
<organism evidence="13 14">
    <name type="scientific">Romanomermis culicivorax</name>
    <name type="common">Nematode worm</name>
    <dbReference type="NCBI Taxonomy" id="13658"/>
    <lineage>
        <taxon>Eukaryota</taxon>
        <taxon>Metazoa</taxon>
        <taxon>Ecdysozoa</taxon>
        <taxon>Nematoda</taxon>
        <taxon>Enoplea</taxon>
        <taxon>Dorylaimia</taxon>
        <taxon>Mermithida</taxon>
        <taxon>Mermithoidea</taxon>
        <taxon>Mermithidae</taxon>
        <taxon>Romanomermis</taxon>
    </lineage>
</organism>
<dbReference type="GO" id="GO:1990519">
    <property type="term" value="P:pyrimidine nucleotide import into mitochondrion"/>
    <property type="evidence" value="ECO:0007669"/>
    <property type="project" value="TreeGrafter"/>
</dbReference>
<proteinExistence type="inferred from homology"/>
<dbReference type="WBParaSite" id="nRc.2.0.1.t11711-RA">
    <property type="protein sequence ID" value="nRc.2.0.1.t11711-RA"/>
    <property type="gene ID" value="nRc.2.0.1.g11711"/>
</dbReference>
<name>A0A915IER6_ROMCU</name>
<dbReference type="InterPro" id="IPR018108">
    <property type="entry name" value="MCP_transmembrane"/>
</dbReference>
<evidence type="ECO:0000256" key="8">
    <source>
        <dbReference type="ARBA" id="ARBA00023128"/>
    </source>
</evidence>
<evidence type="ECO:0000256" key="7">
    <source>
        <dbReference type="ARBA" id="ARBA00022989"/>
    </source>
</evidence>
<accession>A0A915IER6</accession>
<evidence type="ECO:0000256" key="10">
    <source>
        <dbReference type="PROSITE-ProRule" id="PRU00282"/>
    </source>
</evidence>
<keyword evidence="7" id="KW-1133">Transmembrane helix</keyword>
<feature type="repeat" description="Solcar" evidence="10">
    <location>
        <begin position="106"/>
        <end position="195"/>
    </location>
</feature>
<evidence type="ECO:0000256" key="2">
    <source>
        <dbReference type="ARBA" id="ARBA00006375"/>
    </source>
</evidence>
<evidence type="ECO:0000256" key="9">
    <source>
        <dbReference type="ARBA" id="ARBA00023136"/>
    </source>
</evidence>
<evidence type="ECO:0000256" key="4">
    <source>
        <dbReference type="ARBA" id="ARBA00022692"/>
    </source>
</evidence>
<keyword evidence="6" id="KW-0999">Mitochondrion inner membrane</keyword>
<feature type="region of interest" description="Disordered" evidence="12">
    <location>
        <begin position="20"/>
        <end position="64"/>
    </location>
</feature>
<evidence type="ECO:0000256" key="12">
    <source>
        <dbReference type="SAM" id="MobiDB-lite"/>
    </source>
</evidence>
<dbReference type="PROSITE" id="PS50920">
    <property type="entry name" value="SOLCAR"/>
    <property type="match status" value="2"/>
</dbReference>
<dbReference type="GO" id="GO:0015218">
    <property type="term" value="F:pyrimidine nucleotide transmembrane transporter activity"/>
    <property type="evidence" value="ECO:0007669"/>
    <property type="project" value="InterPro"/>
</dbReference>
<evidence type="ECO:0000313" key="14">
    <source>
        <dbReference type="WBParaSite" id="nRc.2.0.1.t11711-RA"/>
    </source>
</evidence>
<reference evidence="14" key="1">
    <citation type="submission" date="2022-11" db="UniProtKB">
        <authorList>
            <consortium name="WormBaseParasite"/>
        </authorList>
    </citation>
    <scope>IDENTIFICATION</scope>
</reference>
<dbReference type="AlphaFoldDB" id="A0A915IER6"/>
<evidence type="ECO:0000256" key="1">
    <source>
        <dbReference type="ARBA" id="ARBA00004448"/>
    </source>
</evidence>
<evidence type="ECO:0000256" key="11">
    <source>
        <dbReference type="RuleBase" id="RU000488"/>
    </source>
</evidence>
<evidence type="ECO:0000256" key="3">
    <source>
        <dbReference type="ARBA" id="ARBA00022448"/>
    </source>
</evidence>
<keyword evidence="9 10" id="KW-0472">Membrane</keyword>